<reference evidence="1" key="1">
    <citation type="submission" date="2020-08" db="EMBL/GenBank/DDBJ databases">
        <title>Multicomponent nature underlies the extraordinary mechanical properties of spider dragline silk.</title>
        <authorList>
            <person name="Kono N."/>
            <person name="Nakamura H."/>
            <person name="Mori M."/>
            <person name="Yoshida Y."/>
            <person name="Ohtoshi R."/>
            <person name="Malay A.D."/>
            <person name="Moran D.A.P."/>
            <person name="Tomita M."/>
            <person name="Numata K."/>
            <person name="Arakawa K."/>
        </authorList>
    </citation>
    <scope>NUCLEOTIDE SEQUENCE</scope>
</reference>
<organism evidence="1 2">
    <name type="scientific">Trichonephila inaurata madagascariensis</name>
    <dbReference type="NCBI Taxonomy" id="2747483"/>
    <lineage>
        <taxon>Eukaryota</taxon>
        <taxon>Metazoa</taxon>
        <taxon>Ecdysozoa</taxon>
        <taxon>Arthropoda</taxon>
        <taxon>Chelicerata</taxon>
        <taxon>Arachnida</taxon>
        <taxon>Araneae</taxon>
        <taxon>Araneomorphae</taxon>
        <taxon>Entelegynae</taxon>
        <taxon>Araneoidea</taxon>
        <taxon>Nephilidae</taxon>
        <taxon>Trichonephila</taxon>
        <taxon>Trichonephila inaurata</taxon>
    </lineage>
</organism>
<accession>A0A8X7C8T7</accession>
<evidence type="ECO:0000313" key="1">
    <source>
        <dbReference type="EMBL" id="GFY58023.1"/>
    </source>
</evidence>
<dbReference type="EMBL" id="BMAV01011857">
    <property type="protein sequence ID" value="GFY58023.1"/>
    <property type="molecule type" value="Genomic_DNA"/>
</dbReference>
<gene>
    <name evidence="1" type="ORF">TNIN_681</name>
</gene>
<protein>
    <submittedName>
        <fullName evidence="1">Uncharacterized protein</fullName>
    </submittedName>
</protein>
<dbReference type="AlphaFoldDB" id="A0A8X7C8T7"/>
<comment type="caution">
    <text evidence="1">The sequence shown here is derived from an EMBL/GenBank/DDBJ whole genome shotgun (WGS) entry which is preliminary data.</text>
</comment>
<sequence>MADFGEAGIGDFVLREYMYGRIYEKFDDTVKRRGNPIRTTIKLQMFYRQYSLFPFKKDTPTVFYGFLPETRPTFPLSDASGYVSVPFQRLQWKCDLMILRFAE</sequence>
<dbReference type="Proteomes" id="UP000886998">
    <property type="component" value="Unassembled WGS sequence"/>
</dbReference>
<evidence type="ECO:0000313" key="2">
    <source>
        <dbReference type="Proteomes" id="UP000886998"/>
    </source>
</evidence>
<name>A0A8X7C8T7_9ARAC</name>
<proteinExistence type="predicted"/>
<keyword evidence="2" id="KW-1185">Reference proteome</keyword>